<evidence type="ECO:0000313" key="5">
    <source>
        <dbReference type="Proteomes" id="UP000598032"/>
    </source>
</evidence>
<evidence type="ECO:0000313" key="4">
    <source>
        <dbReference type="EMBL" id="CAD6537045.1"/>
    </source>
</evidence>
<dbReference type="RefSeq" id="WP_201643188.1">
    <property type="nucleotide sequence ID" value="NZ_CAJHCP010000006.1"/>
</dbReference>
<dbReference type="InterPro" id="IPR029052">
    <property type="entry name" value="Metallo-depent_PP-like"/>
</dbReference>
<dbReference type="PANTHER" id="PTHR11124">
    <property type="entry name" value="VACUOLAR SORTING PROTEIN VPS29"/>
    <property type="match status" value="1"/>
</dbReference>
<evidence type="ECO:0000256" key="1">
    <source>
        <dbReference type="ARBA" id="ARBA00008950"/>
    </source>
</evidence>
<comment type="cofactor">
    <cofactor evidence="2">
        <name>a divalent metal cation</name>
        <dbReference type="ChEBI" id="CHEBI:60240"/>
    </cofactor>
</comment>
<gene>
    <name evidence="4" type="ORF">LMG28140_03124</name>
</gene>
<evidence type="ECO:0000256" key="2">
    <source>
        <dbReference type="RuleBase" id="RU362039"/>
    </source>
</evidence>
<dbReference type="EMBL" id="CAJHCP010000006">
    <property type="protein sequence ID" value="CAD6537045.1"/>
    <property type="molecule type" value="Genomic_DNA"/>
</dbReference>
<keyword evidence="5" id="KW-1185">Reference proteome</keyword>
<evidence type="ECO:0000259" key="3">
    <source>
        <dbReference type="Pfam" id="PF12850"/>
    </source>
</evidence>
<keyword evidence="2" id="KW-0479">Metal-binding</keyword>
<proteinExistence type="inferred from homology"/>
<name>A0ABM8NPR6_9BURK</name>
<dbReference type="Gene3D" id="3.60.21.10">
    <property type="match status" value="1"/>
</dbReference>
<reference evidence="4 5" key="1">
    <citation type="submission" date="2020-10" db="EMBL/GenBank/DDBJ databases">
        <authorList>
            <person name="Peeters C."/>
        </authorList>
    </citation>
    <scope>NUCLEOTIDE SEQUENCE [LARGE SCALE GENOMIC DNA]</scope>
    <source>
        <strain evidence="4 5">LMG 28140</strain>
    </source>
</reference>
<dbReference type="NCBIfam" id="TIGR00040">
    <property type="entry name" value="yfcE"/>
    <property type="match status" value="1"/>
</dbReference>
<dbReference type="Pfam" id="PF12850">
    <property type="entry name" value="Metallophos_2"/>
    <property type="match status" value="1"/>
</dbReference>
<dbReference type="InterPro" id="IPR024654">
    <property type="entry name" value="Calcineurin-like_PHP_lpxH"/>
</dbReference>
<comment type="caution">
    <text evidence="4">The sequence shown here is derived from an EMBL/GenBank/DDBJ whole genome shotgun (WGS) entry which is preliminary data.</text>
</comment>
<comment type="similarity">
    <text evidence="1 2">Belongs to the metallophosphoesterase superfamily. YfcE family.</text>
</comment>
<sequence>MTSLKPASSITRIGLISDTHNLVRPEALAYLAGCDAIIHAGDICNEAVLDALMQIAPVTAVRGNNDTGDWATSLPTHATLTVQQVKIRIVHDIADLGGDLRGEGIGVVVSGHSRKPSIVERDGVLFINPGSAGPRRFKLPVCAGMLIVEGAQVKASFDSLLT</sequence>
<dbReference type="Proteomes" id="UP000598032">
    <property type="component" value="Unassembled WGS sequence"/>
</dbReference>
<organism evidence="4 5">
    <name type="scientific">Paraburkholderia metrosideri</name>
    <dbReference type="NCBI Taxonomy" id="580937"/>
    <lineage>
        <taxon>Bacteria</taxon>
        <taxon>Pseudomonadati</taxon>
        <taxon>Pseudomonadota</taxon>
        <taxon>Betaproteobacteria</taxon>
        <taxon>Burkholderiales</taxon>
        <taxon>Burkholderiaceae</taxon>
        <taxon>Paraburkholderia</taxon>
    </lineage>
</organism>
<dbReference type="InterPro" id="IPR000979">
    <property type="entry name" value="Phosphodiesterase_MJ0936/Vps29"/>
</dbReference>
<feature type="domain" description="Calcineurin-like phosphoesterase" evidence="3">
    <location>
        <begin position="12"/>
        <end position="146"/>
    </location>
</feature>
<protein>
    <recommendedName>
        <fullName evidence="2">Phosphoesterase</fullName>
        <ecNumber evidence="2">3.1.4.-</ecNumber>
    </recommendedName>
</protein>
<dbReference type="SUPFAM" id="SSF56300">
    <property type="entry name" value="Metallo-dependent phosphatases"/>
    <property type="match status" value="1"/>
</dbReference>
<dbReference type="EC" id="3.1.4.-" evidence="2"/>
<accession>A0ABM8NPR6</accession>